<dbReference type="SUPFAM" id="SSF82549">
    <property type="entry name" value="DAK1/DegV-like"/>
    <property type="match status" value="1"/>
</dbReference>
<keyword evidence="1" id="KW-0446">Lipid-binding</keyword>
<comment type="caution">
    <text evidence="2">The sequence shown here is derived from an EMBL/GenBank/DDBJ whole genome shotgun (WGS) entry which is preliminary data.</text>
</comment>
<sequence length="281" mass="30866">MTTIKIVTDSSCTMEPAVRDRLNIHVMSLSVMIDGVLYRDDDSLPGADFIAMMAQAKELPKTSQPPIGEFVELYDALGQDGSRVISIHMTQGLSGTVEAARQASHLTKTDVTVIDSDTTDQGLSFQVIRAAEMAQAGESYETIMSKIAEIRDNTTLFIGVSTLDNLVKGGRISRATGILSNILNMKVVMNFQHGQLLPVVKGRGNKTFMKWFAEFKDELQKLPNVKQIGISHAEGLELTEQFKKELDALFPQMTIPLLHTTPIIATHTGKGAFAVTYYTEN</sequence>
<reference evidence="2 3" key="2">
    <citation type="submission" date="2024-02" db="EMBL/GenBank/DDBJ databases">
        <title>The Genome Sequence of Enterococcus diestrammenae JM9A.</title>
        <authorList>
            <person name="Earl A."/>
            <person name="Manson A."/>
            <person name="Gilmore M."/>
            <person name="Sanders J."/>
            <person name="Shea T."/>
            <person name="Howe W."/>
            <person name="Livny J."/>
            <person name="Cuomo C."/>
            <person name="Neafsey D."/>
            <person name="Birren B."/>
        </authorList>
    </citation>
    <scope>NUCLEOTIDE SEQUENCE [LARGE SCALE GENOMIC DNA]</scope>
    <source>
        <strain evidence="2 3">JM9A</strain>
    </source>
</reference>
<dbReference type="PANTHER" id="PTHR33434:SF8">
    <property type="entry name" value="DEGV DOMAIN-CONTAINING PROTEIN SPR1019"/>
    <property type="match status" value="1"/>
</dbReference>
<reference evidence="3" key="1">
    <citation type="submission" date="2016-06" db="EMBL/GenBank/DDBJ databases">
        <title>Four novel species of enterococci isolated from chicken manure.</title>
        <authorList>
            <person name="Van Tyne D."/>
        </authorList>
    </citation>
    <scope>NUCLEOTIDE SEQUENCE [LARGE SCALE GENOMIC DNA]</scope>
    <source>
        <strain evidence="3">JM9A</strain>
    </source>
</reference>
<dbReference type="EMBL" id="MAEI02000001">
    <property type="protein sequence ID" value="MEO1781765.1"/>
    <property type="molecule type" value="Genomic_DNA"/>
</dbReference>
<dbReference type="InterPro" id="IPR003797">
    <property type="entry name" value="DegV"/>
</dbReference>
<dbReference type="NCBIfam" id="TIGR00762">
    <property type="entry name" value="DegV"/>
    <property type="match status" value="1"/>
</dbReference>
<evidence type="ECO:0000313" key="3">
    <source>
        <dbReference type="Proteomes" id="UP001429357"/>
    </source>
</evidence>
<proteinExistence type="predicted"/>
<dbReference type="Proteomes" id="UP001429357">
    <property type="component" value="Unassembled WGS sequence"/>
</dbReference>
<dbReference type="InterPro" id="IPR043168">
    <property type="entry name" value="DegV_C"/>
</dbReference>
<gene>
    <name evidence="2" type="ORF">BAU18_001353</name>
</gene>
<protein>
    <submittedName>
        <fullName evidence="2">DegV family protein</fullName>
    </submittedName>
</protein>
<dbReference type="Gene3D" id="3.40.50.10170">
    <property type="match status" value="1"/>
</dbReference>
<dbReference type="PROSITE" id="PS51482">
    <property type="entry name" value="DEGV"/>
    <property type="match status" value="1"/>
</dbReference>
<evidence type="ECO:0000313" key="2">
    <source>
        <dbReference type="EMBL" id="MEO1781765.1"/>
    </source>
</evidence>
<organism evidence="2 3">
    <name type="scientific">Enterococcus diestrammenae</name>
    <dbReference type="NCBI Taxonomy" id="1155073"/>
    <lineage>
        <taxon>Bacteria</taxon>
        <taxon>Bacillati</taxon>
        <taxon>Bacillota</taxon>
        <taxon>Bacilli</taxon>
        <taxon>Lactobacillales</taxon>
        <taxon>Enterococcaceae</taxon>
        <taxon>Enterococcus</taxon>
    </lineage>
</organism>
<dbReference type="Gene3D" id="3.30.1180.10">
    <property type="match status" value="1"/>
</dbReference>
<evidence type="ECO:0000256" key="1">
    <source>
        <dbReference type="ARBA" id="ARBA00023121"/>
    </source>
</evidence>
<name>A0ABV0F1F8_9ENTE</name>
<dbReference type="InterPro" id="IPR050270">
    <property type="entry name" value="DegV_domain_contain"/>
</dbReference>
<keyword evidence="3" id="KW-1185">Reference proteome</keyword>
<dbReference type="Pfam" id="PF02645">
    <property type="entry name" value="DegV"/>
    <property type="match status" value="1"/>
</dbReference>
<accession>A0ABV0F1F8</accession>
<dbReference type="RefSeq" id="WP_161868480.1">
    <property type="nucleotide sequence ID" value="NZ_MAEI02000001.1"/>
</dbReference>
<dbReference type="PANTHER" id="PTHR33434">
    <property type="entry name" value="DEGV DOMAIN-CONTAINING PROTEIN DR_1986-RELATED"/>
    <property type="match status" value="1"/>
</dbReference>